<organism evidence="2">
    <name type="scientific">Amphimedon queenslandica</name>
    <name type="common">Sponge</name>
    <dbReference type="NCBI Taxonomy" id="400682"/>
    <lineage>
        <taxon>Eukaryota</taxon>
        <taxon>Metazoa</taxon>
        <taxon>Porifera</taxon>
        <taxon>Demospongiae</taxon>
        <taxon>Heteroscleromorpha</taxon>
        <taxon>Haplosclerida</taxon>
        <taxon>Niphatidae</taxon>
        <taxon>Amphimedon</taxon>
    </lineage>
</organism>
<accession>A0A1X7T286</accession>
<dbReference type="InterPro" id="IPR036179">
    <property type="entry name" value="Ig-like_dom_sf"/>
</dbReference>
<dbReference type="InParanoid" id="A0A1X7T286"/>
<dbReference type="EnsemblMetazoa" id="Aqu2.1.08550_001">
    <property type="protein sequence ID" value="Aqu2.1.08550_001"/>
    <property type="gene ID" value="Aqu2.1.08550"/>
</dbReference>
<dbReference type="SUPFAM" id="SSF48726">
    <property type="entry name" value="Immunoglobulin"/>
    <property type="match status" value="1"/>
</dbReference>
<proteinExistence type="predicted"/>
<reference evidence="2" key="1">
    <citation type="submission" date="2017-05" db="UniProtKB">
        <authorList>
            <consortium name="EnsemblMetazoa"/>
        </authorList>
    </citation>
    <scope>IDENTIFICATION</scope>
</reference>
<dbReference type="InterPro" id="IPR013783">
    <property type="entry name" value="Ig-like_fold"/>
</dbReference>
<evidence type="ECO:0000313" key="2">
    <source>
        <dbReference type="EnsemblMetazoa" id="Aqu2.1.08550_001"/>
    </source>
</evidence>
<dbReference type="InterPro" id="IPR007110">
    <property type="entry name" value="Ig-like_dom"/>
</dbReference>
<dbReference type="Gene3D" id="2.60.40.10">
    <property type="entry name" value="Immunoglobulins"/>
    <property type="match status" value="1"/>
</dbReference>
<dbReference type="OrthoDB" id="10055367at2759"/>
<feature type="domain" description="Ig-like" evidence="1">
    <location>
        <begin position="41"/>
        <end position="125"/>
    </location>
</feature>
<protein>
    <recommendedName>
        <fullName evidence="1">Ig-like domain-containing protein</fullName>
    </recommendedName>
</protein>
<name>A0A1X7T286_AMPQE</name>
<dbReference type="InterPro" id="IPR003599">
    <property type="entry name" value="Ig_sub"/>
</dbReference>
<dbReference type="SMART" id="SM00409">
    <property type="entry name" value="IG"/>
    <property type="match status" value="1"/>
</dbReference>
<dbReference type="AlphaFoldDB" id="A0A1X7T286"/>
<evidence type="ECO:0000259" key="1">
    <source>
        <dbReference type="PROSITE" id="PS50835"/>
    </source>
</evidence>
<sequence>MRVSTLTINRLPQPGTYIFTCVIQQKTLGELRSNVSLKVFPEAKVDVYPEEIIRNSGENHTFTCISNRHATFHWSYGQNNGMLPQGTLVQSINSTVSLLKIINVRRSVNTGTYNCHALYSTAEVRTDGGNLVERGKLILFLVITYIVITTD</sequence>
<dbReference type="PROSITE" id="PS50835">
    <property type="entry name" value="IG_LIKE"/>
    <property type="match status" value="1"/>
</dbReference>